<comment type="caution">
    <text evidence="4">The sequence shown here is derived from an EMBL/GenBank/DDBJ whole genome shotgun (WGS) entry which is preliminary data.</text>
</comment>
<dbReference type="Proteomes" id="UP000280395">
    <property type="component" value="Unassembled WGS sequence"/>
</dbReference>
<dbReference type="Pfam" id="PF01841">
    <property type="entry name" value="Transglut_core"/>
    <property type="match status" value="1"/>
</dbReference>
<evidence type="ECO:0000259" key="2">
    <source>
        <dbReference type="Pfam" id="PF01841"/>
    </source>
</evidence>
<evidence type="ECO:0000256" key="1">
    <source>
        <dbReference type="SAM" id="SignalP"/>
    </source>
</evidence>
<dbReference type="Gene3D" id="2.60.40.3140">
    <property type="match status" value="1"/>
</dbReference>
<feature type="signal peptide" evidence="1">
    <location>
        <begin position="1"/>
        <end position="29"/>
    </location>
</feature>
<gene>
    <name evidence="4" type="ORF">ALP29_03916</name>
</gene>
<dbReference type="InterPro" id="IPR038765">
    <property type="entry name" value="Papain-like_cys_pep_sf"/>
</dbReference>
<keyword evidence="1" id="KW-0732">Signal</keyword>
<evidence type="ECO:0000313" key="4">
    <source>
        <dbReference type="EMBL" id="RMU66896.1"/>
    </source>
</evidence>
<dbReference type="AlphaFoldDB" id="A0A3M5W8W3"/>
<feature type="domain" description="DUF3857" evidence="3">
    <location>
        <begin position="49"/>
        <end position="213"/>
    </location>
</feature>
<dbReference type="InterPro" id="IPR002931">
    <property type="entry name" value="Transglutaminase-like"/>
</dbReference>
<dbReference type="EMBL" id="RBUA01000042">
    <property type="protein sequence ID" value="RMU66896.1"/>
    <property type="molecule type" value="Genomic_DNA"/>
</dbReference>
<protein>
    <recommendedName>
        <fullName evidence="6">DUF3857 domain-containing protein</fullName>
    </recommendedName>
</protein>
<dbReference type="Gene3D" id="2.60.120.1130">
    <property type="match status" value="1"/>
</dbReference>
<evidence type="ECO:0008006" key="6">
    <source>
        <dbReference type="Google" id="ProtNLM"/>
    </source>
</evidence>
<evidence type="ECO:0000313" key="5">
    <source>
        <dbReference type="Proteomes" id="UP000280395"/>
    </source>
</evidence>
<feature type="chain" id="PRO_5018212062" description="DUF3857 domain-containing protein" evidence="1">
    <location>
        <begin position="30"/>
        <end position="620"/>
    </location>
</feature>
<proteinExistence type="predicted"/>
<organism evidence="4 5">
    <name type="scientific">Pseudomonas syringae pv. avii</name>
    <dbReference type="NCBI Taxonomy" id="663959"/>
    <lineage>
        <taxon>Bacteria</taxon>
        <taxon>Pseudomonadati</taxon>
        <taxon>Pseudomonadota</taxon>
        <taxon>Gammaproteobacteria</taxon>
        <taxon>Pseudomonadales</taxon>
        <taxon>Pseudomonadaceae</taxon>
        <taxon>Pseudomonas</taxon>
        <taxon>Pseudomonas syringae</taxon>
    </lineage>
</organism>
<dbReference type="Pfam" id="PF12969">
    <property type="entry name" value="DUF3857"/>
    <property type="match status" value="1"/>
</dbReference>
<reference evidence="4 5" key="1">
    <citation type="submission" date="2018-08" db="EMBL/GenBank/DDBJ databases">
        <title>Recombination of ecologically and evolutionarily significant loci maintains genetic cohesion in the Pseudomonas syringae species complex.</title>
        <authorList>
            <person name="Dillon M."/>
            <person name="Thakur S."/>
            <person name="Almeida R.N.D."/>
            <person name="Weir B.S."/>
            <person name="Guttman D.S."/>
        </authorList>
    </citation>
    <scope>NUCLEOTIDE SEQUENCE [LARGE SCALE GENOMIC DNA]</scope>
    <source>
        <strain evidence="4 5">ICMP 14479</strain>
    </source>
</reference>
<dbReference type="RefSeq" id="WP_122299180.1">
    <property type="nucleotide sequence ID" value="NZ_RBUA01000042.1"/>
</dbReference>
<sequence length="620" mass="68300">MQSLPLSSLRLFGVLAVTVCALLTTPARADYTDLSLTHEKNIQSYVVNPDGSFVLDVERVMRINEERAITSNAQRSVTYNRTLETLDIVEAYTLKSDGRKVVVTPDRIKEQQELESAQAPMFQDSRVKVVIFPELQVGDRMVLRYQRHRNTPLFAGQFEDLFSPDFYQNEQVRLSYDMPAEMKLYADSRGFKASTPANANGRTVYRWDVEQTKKNRVEDGSVAYTDYGQLLAVSTFTDYKQFAQAYAARAQVEVTPAMTQLAKELTANLDNPRSKALVLSDWVRKNIRYVAVYVGAGGVVPHSAQAVLDNRYGDCKDHVALLEALLKAVAIESSPALINAGNAYVLPQVPTLGVLNHVITYVPSLDLYLDSTATPIAAGYLPLPELGKPVLLTQTGERKQTPSRQPGKVNTTMVFKVNTKGAADFTNDSTIDGWGAELNRFMLKAMQPADRNQLVQQVLSMFGQSGSGVIETDALDSTANTFKFAINGHTSNLVNLPGPTGVPTLSSLAGGIGQSVFSLMAEKERTQNFSCLSSEISEVARLEFPAKVKILAVPKAVSVKQAGFDYRSTYVKKANTVLITRQYVFSKPEILCSPEDFAAMQPAIEDMVNDLKSQVIVQTL</sequence>
<accession>A0A3M5W8W3</accession>
<evidence type="ECO:0000259" key="3">
    <source>
        <dbReference type="Pfam" id="PF12969"/>
    </source>
</evidence>
<feature type="domain" description="Transglutaminase-like" evidence="2">
    <location>
        <begin position="260"/>
        <end position="333"/>
    </location>
</feature>
<dbReference type="SUPFAM" id="SSF54001">
    <property type="entry name" value="Cysteine proteinases"/>
    <property type="match status" value="1"/>
</dbReference>
<dbReference type="InterPro" id="IPR024618">
    <property type="entry name" value="DUF3857"/>
</dbReference>
<dbReference type="Gene3D" id="3.10.620.30">
    <property type="match status" value="1"/>
</dbReference>
<name>A0A3M5W8W3_PSESX</name>